<keyword evidence="3 5" id="KW-0863">Zinc-finger</keyword>
<evidence type="ECO:0000256" key="3">
    <source>
        <dbReference type="ARBA" id="ARBA00022771"/>
    </source>
</evidence>
<dbReference type="PROSITE" id="PS50157">
    <property type="entry name" value="ZINC_FINGER_C2H2_2"/>
    <property type="match status" value="3"/>
</dbReference>
<protein>
    <submittedName>
        <fullName evidence="9">Specificity protein transcription factor 3</fullName>
    </submittedName>
</protein>
<feature type="binding site" evidence="6">
    <location>
        <position position="59"/>
    </location>
    <ligand>
        <name>Zn(2+)</name>
        <dbReference type="ChEBI" id="CHEBI:29105"/>
    </ligand>
</feature>
<dbReference type="GO" id="GO:0005634">
    <property type="term" value="C:nucleus"/>
    <property type="evidence" value="ECO:0007669"/>
    <property type="project" value="InterPro"/>
</dbReference>
<name>A0A9Q0N6S8_9DIPT</name>
<dbReference type="InterPro" id="IPR036236">
    <property type="entry name" value="Znf_C2H2_sf"/>
</dbReference>
<evidence type="ECO:0000256" key="6">
    <source>
        <dbReference type="PROSITE-ProRule" id="PRU01263"/>
    </source>
</evidence>
<evidence type="ECO:0000313" key="9">
    <source>
        <dbReference type="EMBL" id="KAJ6643941.1"/>
    </source>
</evidence>
<dbReference type="PANTHER" id="PTHR23235:SF120">
    <property type="entry name" value="KRUPPEL-LIKE FACTOR 15"/>
    <property type="match status" value="1"/>
</dbReference>
<feature type="binding site" evidence="6">
    <location>
        <position position="16"/>
    </location>
    <ligand>
        <name>Zn(2+)</name>
        <dbReference type="ChEBI" id="CHEBI:29105"/>
    </ligand>
</feature>
<comment type="caution">
    <text evidence="9">The sequence shown here is derived from an EMBL/GenBank/DDBJ whole genome shotgun (WGS) entry which is preliminary data.</text>
</comment>
<feature type="domain" description="C2H2-type" evidence="7">
    <location>
        <begin position="624"/>
        <end position="651"/>
    </location>
</feature>
<evidence type="ECO:0000259" key="8">
    <source>
        <dbReference type="PROSITE" id="PS51915"/>
    </source>
</evidence>
<evidence type="ECO:0000313" key="10">
    <source>
        <dbReference type="Proteomes" id="UP001151699"/>
    </source>
</evidence>
<dbReference type="PROSITE" id="PS51915">
    <property type="entry name" value="ZAD"/>
    <property type="match status" value="1"/>
</dbReference>
<keyword evidence="4 6" id="KW-0862">Zinc</keyword>
<feature type="domain" description="C2H2-type" evidence="7">
    <location>
        <begin position="566"/>
        <end position="593"/>
    </location>
</feature>
<keyword evidence="10" id="KW-1185">Reference proteome</keyword>
<dbReference type="SUPFAM" id="SSF57716">
    <property type="entry name" value="Glucocorticoid receptor-like (DNA-binding domain)"/>
    <property type="match status" value="1"/>
</dbReference>
<reference evidence="9" key="1">
    <citation type="submission" date="2022-07" db="EMBL/GenBank/DDBJ databases">
        <authorList>
            <person name="Trinca V."/>
            <person name="Uliana J.V.C."/>
            <person name="Torres T.T."/>
            <person name="Ward R.J."/>
            <person name="Monesi N."/>
        </authorList>
    </citation>
    <scope>NUCLEOTIDE SEQUENCE</scope>
    <source>
        <strain evidence="9">HSMRA1968</strain>
        <tissue evidence="9">Whole embryos</tissue>
    </source>
</reference>
<dbReference type="Pfam" id="PF00096">
    <property type="entry name" value="zf-C2H2"/>
    <property type="match status" value="3"/>
</dbReference>
<sequence>MSGYRCVNYYELCRLCTASHGTKTHIFSEEGKKKDLIGKIAVCLPVVIDEDDKLPKILCAQCLQQVETIAKFRETCINAQTMLESCLNSSKLRNGGKVYIKDVAAKKPGPVVNTSIPAPPLVKTSIIGSTNITKTQVAQSPVVTQSSSSDFLSSIIQAVGIQNVDDSNEQAQQTAALSTPQYTITLDGPTIKTNQIHYKIEQAKPVTQDQQQQTSQSFAQTFNSSSVDEFLKLKTNPNISTTIKKKEVAAGQKKNFDLILSQPQQQQKTPTKIIQTNSALATTPKTVSLQDLKFISPNKCYVPITIKDAGNDQRQIVAQFDTKNLVLPTAYLQMKIQPQQQIATIDGQHIVQLTAANLPNTISISPQQNQTIQAQIRQQTSNAQLISSPSSTLSTIASDTKCIFTTSSGQNVTITHQPLQSISSNVQQQQTTNQPTVQHQFIPPMPPLTPAPSAQTSTVETSAGKIQLTTLQNVSTSNVTHPLPQKSGITIQRIKQENRKLPTTKIITSPTSASAVQTTLTTTTSVTKPMTTTTTTARKVNNKSNQIQMNANNENNKSGSGNEVVPTCEVCEKVFKRKEHLAQHMKLHLGLRPFKCEEVNCNKAFSRKEHLMRHVISHTGKKMFSCEFCHKLFSRKDNLNKHRRSHETKHQSIVYTITKVE</sequence>
<dbReference type="FunFam" id="3.30.160.60:FF:002343">
    <property type="entry name" value="Zinc finger protein 33A"/>
    <property type="match status" value="1"/>
</dbReference>
<keyword evidence="2" id="KW-0677">Repeat</keyword>
<evidence type="ECO:0000256" key="4">
    <source>
        <dbReference type="ARBA" id="ARBA00022833"/>
    </source>
</evidence>
<feature type="domain" description="C2H2-type" evidence="7">
    <location>
        <begin position="594"/>
        <end position="623"/>
    </location>
</feature>
<proteinExistence type="predicted"/>
<dbReference type="GO" id="GO:0000978">
    <property type="term" value="F:RNA polymerase II cis-regulatory region sequence-specific DNA binding"/>
    <property type="evidence" value="ECO:0007669"/>
    <property type="project" value="TreeGrafter"/>
</dbReference>
<evidence type="ECO:0000259" key="7">
    <source>
        <dbReference type="PROSITE" id="PS50157"/>
    </source>
</evidence>
<feature type="binding site" evidence="6">
    <location>
        <position position="62"/>
    </location>
    <ligand>
        <name>Zn(2+)</name>
        <dbReference type="ChEBI" id="CHEBI:29105"/>
    </ligand>
</feature>
<dbReference type="GO" id="GO:0008270">
    <property type="term" value="F:zinc ion binding"/>
    <property type="evidence" value="ECO:0007669"/>
    <property type="project" value="UniProtKB-UniRule"/>
</dbReference>
<dbReference type="PANTHER" id="PTHR23235">
    <property type="entry name" value="KRUEPPEL-LIKE TRANSCRIPTION FACTOR"/>
    <property type="match status" value="1"/>
</dbReference>
<keyword evidence="1 6" id="KW-0479">Metal-binding</keyword>
<feature type="binding site" evidence="6">
    <location>
        <position position="13"/>
    </location>
    <ligand>
        <name>Zn(2+)</name>
        <dbReference type="ChEBI" id="CHEBI:29105"/>
    </ligand>
</feature>
<dbReference type="Proteomes" id="UP001151699">
    <property type="component" value="Chromosome B"/>
</dbReference>
<dbReference type="FunFam" id="3.30.160.60:FF:000100">
    <property type="entry name" value="Zinc finger 45-like"/>
    <property type="match status" value="1"/>
</dbReference>
<evidence type="ECO:0000256" key="2">
    <source>
        <dbReference type="ARBA" id="ARBA00022737"/>
    </source>
</evidence>
<dbReference type="SMART" id="SM00355">
    <property type="entry name" value="ZnF_C2H2"/>
    <property type="match status" value="3"/>
</dbReference>
<dbReference type="InterPro" id="IPR013087">
    <property type="entry name" value="Znf_C2H2_type"/>
</dbReference>
<dbReference type="PROSITE" id="PS00028">
    <property type="entry name" value="ZINC_FINGER_C2H2_1"/>
    <property type="match status" value="3"/>
</dbReference>
<dbReference type="InterPro" id="IPR012934">
    <property type="entry name" value="Znf_AD"/>
</dbReference>
<dbReference type="AlphaFoldDB" id="A0A9Q0N6S8"/>
<dbReference type="EMBL" id="WJQU01000002">
    <property type="protein sequence ID" value="KAJ6643941.1"/>
    <property type="molecule type" value="Genomic_DNA"/>
</dbReference>
<accession>A0A9Q0N6S8</accession>
<dbReference type="Gene3D" id="3.40.1800.20">
    <property type="match status" value="1"/>
</dbReference>
<feature type="domain" description="ZAD" evidence="8">
    <location>
        <begin position="11"/>
        <end position="86"/>
    </location>
</feature>
<evidence type="ECO:0000256" key="5">
    <source>
        <dbReference type="PROSITE-ProRule" id="PRU00042"/>
    </source>
</evidence>
<dbReference type="GO" id="GO:0000981">
    <property type="term" value="F:DNA-binding transcription factor activity, RNA polymerase II-specific"/>
    <property type="evidence" value="ECO:0007669"/>
    <property type="project" value="TreeGrafter"/>
</dbReference>
<dbReference type="Gene3D" id="3.30.160.60">
    <property type="entry name" value="Classic Zinc Finger"/>
    <property type="match status" value="3"/>
</dbReference>
<organism evidence="9 10">
    <name type="scientific">Pseudolycoriella hygida</name>
    <dbReference type="NCBI Taxonomy" id="35572"/>
    <lineage>
        <taxon>Eukaryota</taxon>
        <taxon>Metazoa</taxon>
        <taxon>Ecdysozoa</taxon>
        <taxon>Arthropoda</taxon>
        <taxon>Hexapoda</taxon>
        <taxon>Insecta</taxon>
        <taxon>Pterygota</taxon>
        <taxon>Neoptera</taxon>
        <taxon>Endopterygota</taxon>
        <taxon>Diptera</taxon>
        <taxon>Nematocera</taxon>
        <taxon>Sciaroidea</taxon>
        <taxon>Sciaridae</taxon>
        <taxon>Pseudolycoriella</taxon>
    </lineage>
</organism>
<dbReference type="Pfam" id="PF07776">
    <property type="entry name" value="zf-AD"/>
    <property type="match status" value="1"/>
</dbReference>
<gene>
    <name evidence="9" type="primary">sptf-3</name>
    <name evidence="9" type="ORF">Bhyg_08906</name>
</gene>
<dbReference type="OrthoDB" id="654211at2759"/>
<dbReference type="SUPFAM" id="SSF57667">
    <property type="entry name" value="beta-beta-alpha zinc fingers"/>
    <property type="match status" value="2"/>
</dbReference>
<evidence type="ECO:0000256" key="1">
    <source>
        <dbReference type="ARBA" id="ARBA00022723"/>
    </source>
</evidence>
<dbReference type="SMART" id="SM00868">
    <property type="entry name" value="zf-AD"/>
    <property type="match status" value="1"/>
</dbReference>